<gene>
    <name evidence="2" type="ORF">GTCCBUS3UF5_13160</name>
</gene>
<evidence type="ECO:0000313" key="2">
    <source>
        <dbReference type="EMBL" id="AEV18630.1"/>
    </source>
</evidence>
<dbReference type="EMBL" id="CP003125">
    <property type="protein sequence ID" value="AEV18630.1"/>
    <property type="molecule type" value="Genomic_DNA"/>
</dbReference>
<keyword evidence="1" id="KW-0812">Transmembrane</keyword>
<accession>A0ABM5MGB0</accession>
<feature type="transmembrane region" description="Helical" evidence="1">
    <location>
        <begin position="12"/>
        <end position="34"/>
    </location>
</feature>
<evidence type="ECO:0000313" key="3">
    <source>
        <dbReference type="Proteomes" id="UP000005636"/>
    </source>
</evidence>
<reference evidence="2 3" key="1">
    <citation type="submission" date="2011-11" db="EMBL/GenBank/DDBJ databases">
        <title>Complete genome sequence of thermophilic Geobacillus thermoleovorans CCB_US3_UF5.</title>
        <authorList>
            <person name="Muhd Sakaff M.K.L."/>
            <person name="Abdul Rahman A.Y."/>
            <person name="Saito J.A."/>
            <person name="Hou S."/>
            <person name="Alam M."/>
        </authorList>
    </citation>
    <scope>NUCLEOTIDE SEQUENCE [LARGE SCALE GENOMIC DNA]</scope>
    <source>
        <strain evidence="2 3">CCB_US3_UF5</strain>
    </source>
</reference>
<keyword evidence="1" id="KW-0472">Membrane</keyword>
<keyword evidence="3" id="KW-1185">Reference proteome</keyword>
<organism evidence="2 3">
    <name type="scientific">Geobacillus thermoleovorans CCB_US3_UF5</name>
    <dbReference type="NCBI Taxonomy" id="1111068"/>
    <lineage>
        <taxon>Bacteria</taxon>
        <taxon>Bacillati</taxon>
        <taxon>Bacillota</taxon>
        <taxon>Bacilli</taxon>
        <taxon>Bacillales</taxon>
        <taxon>Anoxybacillaceae</taxon>
        <taxon>Geobacillus</taxon>
        <taxon>Geobacillus thermoleovorans group</taxon>
    </lineage>
</organism>
<keyword evidence="1" id="KW-1133">Transmembrane helix</keyword>
<name>A0ABM5MGB0_GEOTH</name>
<proteinExistence type="predicted"/>
<sequence>MSGIRVNLTLFFVVFYHFFSYFIIVCLSMITFIYDFVETLPQKLSNPYCRPKTALAA</sequence>
<protein>
    <submittedName>
        <fullName evidence="2">Uncharacterized protein</fullName>
    </submittedName>
</protein>
<dbReference type="Proteomes" id="UP000005636">
    <property type="component" value="Chromosome"/>
</dbReference>
<evidence type="ECO:0000256" key="1">
    <source>
        <dbReference type="SAM" id="Phobius"/>
    </source>
</evidence>